<accession>A0A8N4F974</accession>
<feature type="region of interest" description="Disordered" evidence="1">
    <location>
        <begin position="402"/>
        <end position="426"/>
    </location>
</feature>
<protein>
    <submittedName>
        <fullName evidence="3">Uncharacterized protein LOC105049216</fullName>
    </submittedName>
</protein>
<dbReference type="OrthoDB" id="10406174at2759"/>
<dbReference type="AlphaFoldDB" id="A0A8N4F974"/>
<keyword evidence="2" id="KW-1185">Reference proteome</keyword>
<evidence type="ECO:0000256" key="1">
    <source>
        <dbReference type="SAM" id="MobiDB-lite"/>
    </source>
</evidence>
<sequence length="639" mass="66672">MGIPRKSVCSRCGTALLHQWGAIYVRCAKCSTIFSVTPQEKVQEHATGHASTSLAAQYVPSNANPLSAIKYGGSSGNPNIQVGAGDLFPAERMGITGRIREHATGHSSTSLATQYMHANPLSAIKYGRPSGNPNIRVGAGDLFPSETMGIRGRISDHATGHASTSSAAQCMPSNENPLSANEYGGSSGNPNIQVGAGDLFPADRMDITVKIPEHATGHASTSLAAQYMPSNANPLSATTYGGSSGNPNIQVGSSDLFPAERMGFPGKNPDHASTSLAAQCMPSNGNPLSGADDLFSSERMGIPGKIPQHVTGHASTCLAAENVPSHANSLSAIKYGVSSGHPNINIGTHPIFPAERLCISADIPGTETLRMQISHEVTGTANKSYPSFMRNSGSGGDDLLAIQSSTGDADGASSHQFEMSGKPSTELPLNADTSFRFSVPQGLADILPDVDESLFGLSGLSLDKLSEYLVEHGTDQSGSPDQIPELFSSPDLISDEHASPSLGADGVSSSIIPDGSSGHQRIQEDGNASVPAHGLSISTSMLATENSNTGTFPQVIGTANMTDDGYQNNSGLALSTDINQSGSAPDSPFKELELAEQPCDKQILYTHTASFELENQIPQTIRFSNSTSAVDVVIFQKDY</sequence>
<dbReference type="RefSeq" id="XP_029121686.1">
    <property type="nucleotide sequence ID" value="XM_029265853.1"/>
</dbReference>
<organism evidence="2 3">
    <name type="scientific">Elaeis guineensis var. tenera</name>
    <name type="common">Oil palm</name>
    <dbReference type="NCBI Taxonomy" id="51953"/>
    <lineage>
        <taxon>Eukaryota</taxon>
        <taxon>Viridiplantae</taxon>
        <taxon>Streptophyta</taxon>
        <taxon>Embryophyta</taxon>
        <taxon>Tracheophyta</taxon>
        <taxon>Spermatophyta</taxon>
        <taxon>Magnoliopsida</taxon>
        <taxon>Liliopsida</taxon>
        <taxon>Arecaceae</taxon>
        <taxon>Arecoideae</taxon>
        <taxon>Cocoseae</taxon>
        <taxon>Elaeidinae</taxon>
        <taxon>Elaeis</taxon>
    </lineage>
</organism>
<reference evidence="3" key="1">
    <citation type="submission" date="2025-08" db="UniProtKB">
        <authorList>
            <consortium name="RefSeq"/>
        </authorList>
    </citation>
    <scope>IDENTIFICATION</scope>
</reference>
<feature type="region of interest" description="Disordered" evidence="1">
    <location>
        <begin position="472"/>
        <end position="530"/>
    </location>
</feature>
<feature type="compositionally biased region" description="Polar residues" evidence="1">
    <location>
        <begin position="402"/>
        <end position="417"/>
    </location>
</feature>
<name>A0A8N4F974_ELAGV</name>
<evidence type="ECO:0000313" key="2">
    <source>
        <dbReference type="Proteomes" id="UP000504607"/>
    </source>
</evidence>
<proteinExistence type="predicted"/>
<dbReference type="Proteomes" id="UP000504607">
    <property type="component" value="Chromosome 7"/>
</dbReference>
<evidence type="ECO:0000313" key="3">
    <source>
        <dbReference type="RefSeq" id="XP_029121686.1"/>
    </source>
</evidence>
<gene>
    <name evidence="3" type="primary">LOC105049216</name>
</gene>